<feature type="binding site" description="axial binding residue" evidence="4">
    <location>
        <position position="449"/>
    </location>
    <ligand>
        <name>heme</name>
        <dbReference type="ChEBI" id="CHEBI:30413"/>
    </ligand>
    <ligandPart>
        <name>Fe</name>
        <dbReference type="ChEBI" id="CHEBI:18248"/>
    </ligandPart>
</feature>
<dbReference type="PANTHER" id="PTHR24305:SF152">
    <property type="entry name" value="P450, PUTATIVE (EUROFUNG)-RELATED"/>
    <property type="match status" value="1"/>
</dbReference>
<evidence type="ECO:0000313" key="8">
    <source>
        <dbReference type="RefSeq" id="XP_033454900.1"/>
    </source>
</evidence>
<evidence type="ECO:0000313" key="7">
    <source>
        <dbReference type="Proteomes" id="UP000504637"/>
    </source>
</evidence>
<dbReference type="PRINTS" id="PR00463">
    <property type="entry name" value="EP450I"/>
</dbReference>
<evidence type="ECO:0000256" key="3">
    <source>
        <dbReference type="ARBA" id="ARBA00023004"/>
    </source>
</evidence>
<reference evidence="8" key="3">
    <citation type="submission" date="2025-08" db="UniProtKB">
        <authorList>
            <consortium name="RefSeq"/>
        </authorList>
    </citation>
    <scope>IDENTIFICATION</scope>
    <source>
        <strain evidence="8">CBS 342.82</strain>
    </source>
</reference>
<dbReference type="AlphaFoldDB" id="A0A6J3LRF8"/>
<feature type="transmembrane region" description="Helical" evidence="6">
    <location>
        <begin position="6"/>
        <end position="29"/>
    </location>
</feature>
<accession>A0A6J3LRF8</accession>
<dbReference type="SUPFAM" id="SSF48264">
    <property type="entry name" value="Cytochrome P450"/>
    <property type="match status" value="1"/>
</dbReference>
<keyword evidence="7" id="KW-1185">Reference proteome</keyword>
<keyword evidence="5" id="KW-0503">Monooxygenase</keyword>
<dbReference type="RefSeq" id="XP_033454900.1">
    <property type="nucleotide sequence ID" value="XM_033602733.1"/>
</dbReference>
<dbReference type="Gene3D" id="1.10.630.10">
    <property type="entry name" value="Cytochrome P450"/>
    <property type="match status" value="1"/>
</dbReference>
<dbReference type="InterPro" id="IPR017972">
    <property type="entry name" value="Cyt_P450_CS"/>
</dbReference>
<keyword evidence="3 4" id="KW-0408">Iron</keyword>
<keyword evidence="6" id="KW-0812">Transmembrane</keyword>
<dbReference type="InterPro" id="IPR002401">
    <property type="entry name" value="Cyt_P450_E_grp-I"/>
</dbReference>
<keyword evidence="4 5" id="KW-0349">Heme</keyword>
<comment type="similarity">
    <text evidence="5">Belongs to the cytochrome P450 family.</text>
</comment>
<dbReference type="OrthoDB" id="3945418at2759"/>
<dbReference type="CDD" id="cd11062">
    <property type="entry name" value="CYP58-like"/>
    <property type="match status" value="1"/>
</dbReference>
<evidence type="ECO:0000256" key="4">
    <source>
        <dbReference type="PIRSR" id="PIRSR602401-1"/>
    </source>
</evidence>
<evidence type="ECO:0000256" key="6">
    <source>
        <dbReference type="SAM" id="Phobius"/>
    </source>
</evidence>
<dbReference type="Pfam" id="PF00067">
    <property type="entry name" value="p450"/>
    <property type="match status" value="1"/>
</dbReference>
<dbReference type="PRINTS" id="PR00385">
    <property type="entry name" value="P450"/>
</dbReference>
<keyword evidence="5" id="KW-0560">Oxidoreductase</keyword>
<keyword evidence="6" id="KW-0472">Membrane</keyword>
<dbReference type="GeneID" id="54360533"/>
<organism evidence="8">
    <name type="scientific">Dissoconium aciculare CBS 342.82</name>
    <dbReference type="NCBI Taxonomy" id="1314786"/>
    <lineage>
        <taxon>Eukaryota</taxon>
        <taxon>Fungi</taxon>
        <taxon>Dikarya</taxon>
        <taxon>Ascomycota</taxon>
        <taxon>Pezizomycotina</taxon>
        <taxon>Dothideomycetes</taxon>
        <taxon>Dothideomycetidae</taxon>
        <taxon>Mycosphaerellales</taxon>
        <taxon>Dissoconiaceae</taxon>
        <taxon>Dissoconium</taxon>
    </lineage>
</organism>
<name>A0A6J3LRF8_9PEZI</name>
<protein>
    <submittedName>
        <fullName evidence="8">Cytochrome P450</fullName>
    </submittedName>
</protein>
<dbReference type="GO" id="GO:0020037">
    <property type="term" value="F:heme binding"/>
    <property type="evidence" value="ECO:0007669"/>
    <property type="project" value="InterPro"/>
</dbReference>
<dbReference type="GO" id="GO:0004497">
    <property type="term" value="F:monooxygenase activity"/>
    <property type="evidence" value="ECO:0007669"/>
    <property type="project" value="UniProtKB-KW"/>
</dbReference>
<dbReference type="Proteomes" id="UP000504637">
    <property type="component" value="Unplaced"/>
</dbReference>
<dbReference type="InterPro" id="IPR036396">
    <property type="entry name" value="Cyt_P450_sf"/>
</dbReference>
<keyword evidence="6" id="KW-1133">Transmembrane helix</keyword>
<dbReference type="GO" id="GO:0016705">
    <property type="term" value="F:oxidoreductase activity, acting on paired donors, with incorporation or reduction of molecular oxygen"/>
    <property type="evidence" value="ECO:0007669"/>
    <property type="project" value="InterPro"/>
</dbReference>
<dbReference type="InterPro" id="IPR001128">
    <property type="entry name" value="Cyt_P450"/>
</dbReference>
<dbReference type="GO" id="GO:0005506">
    <property type="term" value="F:iron ion binding"/>
    <property type="evidence" value="ECO:0007669"/>
    <property type="project" value="InterPro"/>
</dbReference>
<dbReference type="PANTHER" id="PTHR24305">
    <property type="entry name" value="CYTOCHROME P450"/>
    <property type="match status" value="1"/>
</dbReference>
<evidence type="ECO:0000256" key="2">
    <source>
        <dbReference type="ARBA" id="ARBA00022723"/>
    </source>
</evidence>
<keyword evidence="2 4" id="KW-0479">Metal-binding</keyword>
<gene>
    <name evidence="8" type="ORF">K489DRAFT_365845</name>
</gene>
<reference evidence="8" key="2">
    <citation type="submission" date="2020-04" db="EMBL/GenBank/DDBJ databases">
        <authorList>
            <consortium name="NCBI Genome Project"/>
        </authorList>
    </citation>
    <scope>NUCLEOTIDE SEQUENCE</scope>
    <source>
        <strain evidence="8">CBS 342.82</strain>
    </source>
</reference>
<dbReference type="InterPro" id="IPR050121">
    <property type="entry name" value="Cytochrome_P450_monoxygenase"/>
</dbReference>
<sequence>MKDHWSPITLLVVIPGATVLIFTLINIIYRLYFHPLKKVPGPVWSAASSLPSFYHNFIRKGQWYREVARLHENYGPIVRIGPNEIHLSRPEHYETVYGNTSSFYKDPGFYAIMGMEEAMFCTIPNDLHRQRRSPLNPFFSRKAIVDSEFIVHDKAERLCRRISKAAREKQPVNLTRGFRALSVDVVTDYSFNRTMGLLEDENFGAWFTDMLREAGPMFWIFQQFPIFATLLQSLPPSLAKRLSASFEAFDKLLSTTKAQVTVLKQDMAAGVKPPRQTIFHALLEADAETGRAVRSTQNLADESMSLTSAAADSTGNAMAYAVFSVLSDSEIHKRVLDELRQNFPDDVSQMDMTSLEKLPYFMGVIKEAQRLSYGVIGRLPRIVPKGGAVFEGHYLPPKTVVSMSTWTMHNNVDAFPEAEKFNPSRWQDPNGAQLREKCFVPFSKGRRMCLGHILAVCELTCTVAMVLRRFEHMKIFQTTADDLVYEDYVGAVHPLEANPFMVMVNE</sequence>
<evidence type="ECO:0000256" key="1">
    <source>
        <dbReference type="ARBA" id="ARBA00001971"/>
    </source>
</evidence>
<evidence type="ECO:0000256" key="5">
    <source>
        <dbReference type="RuleBase" id="RU000461"/>
    </source>
</evidence>
<comment type="cofactor">
    <cofactor evidence="1 4">
        <name>heme</name>
        <dbReference type="ChEBI" id="CHEBI:30413"/>
    </cofactor>
</comment>
<proteinExistence type="inferred from homology"/>
<reference evidence="8" key="1">
    <citation type="submission" date="2020-01" db="EMBL/GenBank/DDBJ databases">
        <authorList>
            <consortium name="DOE Joint Genome Institute"/>
            <person name="Haridas S."/>
            <person name="Albert R."/>
            <person name="Binder M."/>
            <person name="Bloem J."/>
            <person name="Labutti K."/>
            <person name="Salamov A."/>
            <person name="Andreopoulos B."/>
            <person name="Baker S.E."/>
            <person name="Barry K."/>
            <person name="Bills G."/>
            <person name="Bluhm B.H."/>
            <person name="Cannon C."/>
            <person name="Castanera R."/>
            <person name="Culley D.E."/>
            <person name="Daum C."/>
            <person name="Ezra D."/>
            <person name="Gonzalez J.B."/>
            <person name="Henrissat B."/>
            <person name="Kuo A."/>
            <person name="Liang C."/>
            <person name="Lipzen A."/>
            <person name="Lutzoni F."/>
            <person name="Magnuson J."/>
            <person name="Mondo S."/>
            <person name="Nolan M."/>
            <person name="Ohm R."/>
            <person name="Pangilinan J."/>
            <person name="Park H.-J."/>
            <person name="Ramirez L."/>
            <person name="Alfaro M."/>
            <person name="Sun H."/>
            <person name="Tritt A."/>
            <person name="Yoshinaga Y."/>
            <person name="Zwiers L.-H."/>
            <person name="Turgeon B.G."/>
            <person name="Goodwin S.B."/>
            <person name="Spatafora J.W."/>
            <person name="Crous P.W."/>
            <person name="Grigoriev I.V."/>
        </authorList>
    </citation>
    <scope>NUCLEOTIDE SEQUENCE</scope>
    <source>
        <strain evidence="8">CBS 342.82</strain>
    </source>
</reference>
<dbReference type="PROSITE" id="PS00086">
    <property type="entry name" value="CYTOCHROME_P450"/>
    <property type="match status" value="1"/>
</dbReference>